<dbReference type="Gene3D" id="1.10.357.10">
    <property type="entry name" value="Tetracycline Repressor, domain 2"/>
    <property type="match status" value="1"/>
</dbReference>
<gene>
    <name evidence="4" type="ORF">OXPF_43000</name>
</gene>
<keyword evidence="5" id="KW-1185">Reference proteome</keyword>
<sequence>MYKKGQDKKEEIYKTAKKLLYEIGYTNTTIKRIAELSDAPISLVHYYFCKKDKIISCIYKDFLDNIVDFLRETKPEIFTNSLLSHSVTSRIYYDIILNNSNNKRVYHEVLLNKSNYHILNEYIINIYKKYIEDNSIIISDELFNTYSFVDFGARREFFLNYFSGNIKLSVQEAVTVVNSIIPRLYKLNQHFIDSIMMDSISIFNSLDYSKIKFLI</sequence>
<dbReference type="InterPro" id="IPR009057">
    <property type="entry name" value="Homeodomain-like_sf"/>
</dbReference>
<dbReference type="SUPFAM" id="SSF46689">
    <property type="entry name" value="Homeodomain-like"/>
    <property type="match status" value="1"/>
</dbReference>
<evidence type="ECO:0000256" key="1">
    <source>
        <dbReference type="ARBA" id="ARBA00023125"/>
    </source>
</evidence>
<evidence type="ECO:0000256" key="2">
    <source>
        <dbReference type="PROSITE-ProRule" id="PRU00335"/>
    </source>
</evidence>
<organism evidence="4 5">
    <name type="scientific">Oxobacter pfennigii</name>
    <dbReference type="NCBI Taxonomy" id="36849"/>
    <lineage>
        <taxon>Bacteria</taxon>
        <taxon>Bacillati</taxon>
        <taxon>Bacillota</taxon>
        <taxon>Clostridia</taxon>
        <taxon>Eubacteriales</taxon>
        <taxon>Clostridiaceae</taxon>
        <taxon>Oxobacter</taxon>
    </lineage>
</organism>
<reference evidence="4 5" key="1">
    <citation type="submission" date="2015-09" db="EMBL/GenBank/DDBJ databases">
        <title>Genome sequence of Oxobacter pfennigii DSM 3222.</title>
        <authorList>
            <person name="Poehlein A."/>
            <person name="Bengelsdorf F.R."/>
            <person name="Schiel-Bengelsdorf B."/>
            <person name="Duerre P."/>
            <person name="Daniel R."/>
        </authorList>
    </citation>
    <scope>NUCLEOTIDE SEQUENCE [LARGE SCALE GENOMIC DNA]</scope>
    <source>
        <strain evidence="4 5">DSM 3222</strain>
    </source>
</reference>
<dbReference type="RefSeq" id="WP_054877218.1">
    <property type="nucleotide sequence ID" value="NZ_LKET01000068.1"/>
</dbReference>
<dbReference type="GO" id="GO:0003677">
    <property type="term" value="F:DNA binding"/>
    <property type="evidence" value="ECO:0007669"/>
    <property type="project" value="UniProtKB-UniRule"/>
</dbReference>
<evidence type="ECO:0000313" key="5">
    <source>
        <dbReference type="Proteomes" id="UP000050326"/>
    </source>
</evidence>
<feature type="DNA-binding region" description="H-T-H motif" evidence="2">
    <location>
        <begin position="29"/>
        <end position="48"/>
    </location>
</feature>
<proteinExistence type="predicted"/>
<name>A0A0P8YS87_9CLOT</name>
<evidence type="ECO:0000259" key="3">
    <source>
        <dbReference type="PROSITE" id="PS50977"/>
    </source>
</evidence>
<dbReference type="Pfam" id="PF00440">
    <property type="entry name" value="TetR_N"/>
    <property type="match status" value="1"/>
</dbReference>
<dbReference type="InterPro" id="IPR001647">
    <property type="entry name" value="HTH_TetR"/>
</dbReference>
<dbReference type="AlphaFoldDB" id="A0A0P8YS87"/>
<dbReference type="Proteomes" id="UP000050326">
    <property type="component" value="Unassembled WGS sequence"/>
</dbReference>
<evidence type="ECO:0000313" key="4">
    <source>
        <dbReference type="EMBL" id="KPU42515.1"/>
    </source>
</evidence>
<dbReference type="EMBL" id="LKET01000068">
    <property type="protein sequence ID" value="KPU42515.1"/>
    <property type="molecule type" value="Genomic_DNA"/>
</dbReference>
<dbReference type="PROSITE" id="PS50977">
    <property type="entry name" value="HTH_TETR_2"/>
    <property type="match status" value="1"/>
</dbReference>
<comment type="caution">
    <text evidence="4">The sequence shown here is derived from an EMBL/GenBank/DDBJ whole genome shotgun (WGS) entry which is preliminary data.</text>
</comment>
<dbReference type="STRING" id="36849.OXPF_43000"/>
<protein>
    <recommendedName>
        <fullName evidence="3">HTH tetR-type domain-containing protein</fullName>
    </recommendedName>
</protein>
<dbReference type="OrthoDB" id="1896527at2"/>
<feature type="domain" description="HTH tetR-type" evidence="3">
    <location>
        <begin position="6"/>
        <end position="66"/>
    </location>
</feature>
<keyword evidence="1 2" id="KW-0238">DNA-binding</keyword>
<accession>A0A0P8YS87</accession>